<accession>A0A2K9L370</accession>
<dbReference type="EMBL" id="MF405918">
    <property type="protein sequence ID" value="AUL78880.3"/>
    <property type="molecule type" value="Genomic_DNA"/>
</dbReference>
<evidence type="ECO:0000313" key="2">
    <source>
        <dbReference type="Proteomes" id="UP000241719"/>
    </source>
</evidence>
<name>A0A2K9L370_9VIRU</name>
<sequence>MTTNSQYYQKYLKYKTKYIKLKNNINEQSNIKNNSKVNTNNDFQGIKCELTHLAIWEDDGMSDPEFVKEITQNKCQGDYKSYFTKWVYGTSKAPENKQTVKKFQQSFKFRNSLGDFLRYMLKENKMKFLGMC</sequence>
<dbReference type="Proteomes" id="UP000241719">
    <property type="component" value="Segment"/>
</dbReference>
<dbReference type="GeneID" id="80516658"/>
<proteinExistence type="predicted"/>
<dbReference type="KEGG" id="vg:80516658"/>
<evidence type="ECO:0000313" key="1">
    <source>
        <dbReference type="EMBL" id="AUL78880.3"/>
    </source>
</evidence>
<keyword evidence="2" id="KW-1185">Reference proteome</keyword>
<reference evidence="1 2" key="1">
    <citation type="journal article" date="2018" name="Nat. Commun.">
        <title>Tailed giant Tupanvirus possesses the most complete translational apparatus of the known virosphere.</title>
        <authorList>
            <person name="Abrahao J."/>
            <person name="Silva L."/>
            <person name="Silva L.S."/>
            <person name="Khalil J.Y.B."/>
            <person name="Rodrigues R."/>
            <person name="Arantes T."/>
            <person name="Assis F."/>
            <person name="Boratto P."/>
            <person name="Andrade M."/>
            <person name="Kroon E.G."/>
            <person name="Ribeiro B."/>
            <person name="Bergier I."/>
            <person name="Seligmann H."/>
            <person name="Ghigo E."/>
            <person name="Colson P."/>
            <person name="Levasseur A."/>
            <person name="Kroemer G."/>
            <person name="Raoult D."/>
            <person name="La Scola B."/>
        </authorList>
    </citation>
    <scope>NUCLEOTIDE SEQUENCE [LARGE SCALE GENOMIC DNA]</scope>
    <source>
        <strain evidence="1">Deep ocean</strain>
    </source>
</reference>
<dbReference type="RefSeq" id="YP_010780153.1">
    <property type="nucleotide sequence ID" value="NC_075038.1"/>
</dbReference>
<organism evidence="1 2">
    <name type="scientific">Tupanvirus deep ocean</name>
    <dbReference type="NCBI Taxonomy" id="2126984"/>
    <lineage>
        <taxon>Viruses</taxon>
        <taxon>Varidnaviria</taxon>
        <taxon>Bamfordvirae</taxon>
        <taxon>Nucleocytoviricota</taxon>
        <taxon>Megaviricetes</taxon>
        <taxon>Imitervirales</taxon>
        <taxon>Mimiviridae</taxon>
        <taxon>Megamimivirinae</taxon>
        <taxon>Tupanvirus</taxon>
        <taxon>Tupanvirus altamarinense</taxon>
    </lineage>
</organism>
<protein>
    <submittedName>
        <fullName evidence="1">Orfan</fullName>
    </submittedName>
</protein>